<dbReference type="FunCoup" id="A0A6P8HVX0">
    <property type="interactions" value="700"/>
</dbReference>
<evidence type="ECO:0000256" key="7">
    <source>
        <dbReference type="ARBA" id="ARBA00023170"/>
    </source>
</evidence>
<dbReference type="SMART" id="SM01381">
    <property type="entry name" value="7TM_GPCR_Srsx"/>
    <property type="match status" value="1"/>
</dbReference>
<keyword evidence="8 9" id="KW-0807">Transducer</keyword>
<dbReference type="PROSITE" id="PS50262">
    <property type="entry name" value="G_PROTEIN_RECEP_F1_2"/>
    <property type="match status" value="1"/>
</dbReference>
<feature type="transmembrane region" description="Helical" evidence="11">
    <location>
        <begin position="94"/>
        <end position="114"/>
    </location>
</feature>
<dbReference type="GeneID" id="116295727"/>
<dbReference type="Gene3D" id="1.20.1070.10">
    <property type="entry name" value="Rhodopsin 7-helix transmembrane proteins"/>
    <property type="match status" value="1"/>
</dbReference>
<evidence type="ECO:0000256" key="11">
    <source>
        <dbReference type="SAM" id="Phobius"/>
    </source>
</evidence>
<dbReference type="InterPro" id="IPR050569">
    <property type="entry name" value="TAAR"/>
</dbReference>
<feature type="region of interest" description="Disordered" evidence="10">
    <location>
        <begin position="311"/>
        <end position="332"/>
    </location>
</feature>
<proteinExistence type="inferred from homology"/>
<feature type="transmembrane region" description="Helical" evidence="11">
    <location>
        <begin position="135"/>
        <end position="156"/>
    </location>
</feature>
<evidence type="ECO:0000256" key="10">
    <source>
        <dbReference type="SAM" id="MobiDB-lite"/>
    </source>
</evidence>
<keyword evidence="7 9" id="KW-0675">Receptor</keyword>
<name>A0A6P8HVX0_ACTTE</name>
<dbReference type="PANTHER" id="PTHR24249:SF372">
    <property type="entry name" value="G-PROTEIN COUPLED RECEPTORS FAMILY 1 PROFILE DOMAIN-CONTAINING PROTEIN"/>
    <property type="match status" value="1"/>
</dbReference>
<dbReference type="GO" id="GO:0005886">
    <property type="term" value="C:plasma membrane"/>
    <property type="evidence" value="ECO:0007669"/>
    <property type="project" value="UniProtKB-SubCell"/>
</dbReference>
<keyword evidence="6 11" id="KW-0472">Membrane</keyword>
<evidence type="ECO:0000256" key="3">
    <source>
        <dbReference type="ARBA" id="ARBA00022692"/>
    </source>
</evidence>
<evidence type="ECO:0000256" key="2">
    <source>
        <dbReference type="ARBA" id="ARBA00022475"/>
    </source>
</evidence>
<dbReference type="Proteomes" id="UP000515163">
    <property type="component" value="Unplaced"/>
</dbReference>
<evidence type="ECO:0000256" key="8">
    <source>
        <dbReference type="ARBA" id="ARBA00023224"/>
    </source>
</evidence>
<evidence type="ECO:0000256" key="9">
    <source>
        <dbReference type="RuleBase" id="RU000688"/>
    </source>
</evidence>
<evidence type="ECO:0000256" key="1">
    <source>
        <dbReference type="ARBA" id="ARBA00004651"/>
    </source>
</evidence>
<reference evidence="14" key="1">
    <citation type="submission" date="2025-08" db="UniProtKB">
        <authorList>
            <consortium name="RefSeq"/>
        </authorList>
    </citation>
    <scope>IDENTIFICATION</scope>
    <source>
        <tissue evidence="14">Tentacle</tissue>
    </source>
</reference>
<keyword evidence="13" id="KW-1185">Reference proteome</keyword>
<evidence type="ECO:0000256" key="5">
    <source>
        <dbReference type="ARBA" id="ARBA00023040"/>
    </source>
</evidence>
<dbReference type="OrthoDB" id="10042731at2759"/>
<keyword evidence="4 11" id="KW-1133">Transmembrane helix</keyword>
<evidence type="ECO:0000256" key="4">
    <source>
        <dbReference type="ARBA" id="ARBA00022989"/>
    </source>
</evidence>
<gene>
    <name evidence="14" type="primary">LOC116295727</name>
</gene>
<dbReference type="PANTHER" id="PTHR24249">
    <property type="entry name" value="HISTAMINE RECEPTOR-RELATED G-PROTEIN COUPLED RECEPTOR"/>
    <property type="match status" value="1"/>
</dbReference>
<dbReference type="InterPro" id="IPR000276">
    <property type="entry name" value="GPCR_Rhodpsn"/>
</dbReference>
<feature type="transmembrane region" description="Helical" evidence="11">
    <location>
        <begin position="62"/>
        <end position="82"/>
    </location>
</feature>
<dbReference type="AlphaFoldDB" id="A0A6P8HVX0"/>
<protein>
    <submittedName>
        <fullName evidence="14">Octopamine receptor beta-1R-like</fullName>
    </submittedName>
</protein>
<dbReference type="RefSeq" id="XP_031559498.1">
    <property type="nucleotide sequence ID" value="XM_031703638.1"/>
</dbReference>
<organism evidence="13 14">
    <name type="scientific">Actinia tenebrosa</name>
    <name type="common">Australian red waratah sea anemone</name>
    <dbReference type="NCBI Taxonomy" id="6105"/>
    <lineage>
        <taxon>Eukaryota</taxon>
        <taxon>Metazoa</taxon>
        <taxon>Cnidaria</taxon>
        <taxon>Anthozoa</taxon>
        <taxon>Hexacorallia</taxon>
        <taxon>Actiniaria</taxon>
        <taxon>Actiniidae</taxon>
        <taxon>Actinia</taxon>
    </lineage>
</organism>
<accession>A0A6P8HVX0</accession>
<sequence length="332" mass="38439">MMDNQTNKSSFPSKDNSTSPRSLDWYWTLRWIIGVFIISGNSIIIITVMIRRRLRNNIPNQFIVSLAVADLLTGVVIIPATYHCSFHECDWSTLFTAINFLLFSSISNLCVMTLDRFLAVVFPYAYQTFMTQRKALFLMAVAWVIPFIVSVIPIAWKYKQPSEKASYEKTFMILQTLIIEITPCILMLVTHIPIYLIVRKHSRQIACQNASQVNNQSQSKAKNERSTVKVFTLVVFLFIVCYGFSIYREVCRQLELCNPPLQITLVSRLLYLSNSAMNPFVYSFLKRDIRQVMKQALTSCLRRFGETVDLRDESESSRRSRQPHPREMGQQP</sequence>
<dbReference type="PROSITE" id="PS00237">
    <property type="entry name" value="G_PROTEIN_RECEP_F1_1"/>
    <property type="match status" value="1"/>
</dbReference>
<comment type="similarity">
    <text evidence="9">Belongs to the G-protein coupled receptor 1 family.</text>
</comment>
<evidence type="ECO:0000256" key="6">
    <source>
        <dbReference type="ARBA" id="ARBA00023136"/>
    </source>
</evidence>
<dbReference type="SUPFAM" id="SSF81321">
    <property type="entry name" value="Family A G protein-coupled receptor-like"/>
    <property type="match status" value="1"/>
</dbReference>
<dbReference type="InterPro" id="IPR017452">
    <property type="entry name" value="GPCR_Rhodpsn_7TM"/>
</dbReference>
<feature type="domain" description="G-protein coupled receptors family 1 profile" evidence="12">
    <location>
        <begin position="40"/>
        <end position="282"/>
    </location>
</feature>
<feature type="transmembrane region" description="Helical" evidence="11">
    <location>
        <begin position="268"/>
        <end position="285"/>
    </location>
</feature>
<evidence type="ECO:0000259" key="12">
    <source>
        <dbReference type="PROSITE" id="PS50262"/>
    </source>
</evidence>
<keyword evidence="5 9" id="KW-0297">G-protein coupled receptor</keyword>
<comment type="subcellular location">
    <subcellularLocation>
        <location evidence="1">Cell membrane</location>
        <topology evidence="1">Multi-pass membrane protein</topology>
    </subcellularLocation>
</comment>
<dbReference type="PRINTS" id="PR00237">
    <property type="entry name" value="GPCRRHODOPSN"/>
</dbReference>
<feature type="region of interest" description="Disordered" evidence="10">
    <location>
        <begin position="1"/>
        <end position="20"/>
    </location>
</feature>
<feature type="transmembrane region" description="Helical" evidence="11">
    <location>
        <begin position="176"/>
        <end position="198"/>
    </location>
</feature>
<dbReference type="Pfam" id="PF00001">
    <property type="entry name" value="7tm_1"/>
    <property type="match status" value="1"/>
</dbReference>
<dbReference type="KEGG" id="aten:116295727"/>
<feature type="transmembrane region" description="Helical" evidence="11">
    <location>
        <begin position="29"/>
        <end position="50"/>
    </location>
</feature>
<dbReference type="InParanoid" id="A0A6P8HVX0"/>
<keyword evidence="3 9" id="KW-0812">Transmembrane</keyword>
<keyword evidence="2" id="KW-1003">Cell membrane</keyword>
<feature type="transmembrane region" description="Helical" evidence="11">
    <location>
        <begin position="230"/>
        <end position="248"/>
    </location>
</feature>
<evidence type="ECO:0000313" key="13">
    <source>
        <dbReference type="Proteomes" id="UP000515163"/>
    </source>
</evidence>
<dbReference type="GO" id="GO:0004930">
    <property type="term" value="F:G protein-coupled receptor activity"/>
    <property type="evidence" value="ECO:0007669"/>
    <property type="project" value="UniProtKB-KW"/>
</dbReference>
<evidence type="ECO:0000313" key="14">
    <source>
        <dbReference type="RefSeq" id="XP_031559498.1"/>
    </source>
</evidence>